<dbReference type="AlphaFoldDB" id="F6HY03"/>
<keyword evidence="1" id="KW-0472">Membrane</keyword>
<evidence type="ECO:0000313" key="2">
    <source>
        <dbReference type="EMBL" id="CCB59326.1"/>
    </source>
</evidence>
<feature type="transmembrane region" description="Helical" evidence="1">
    <location>
        <begin position="59"/>
        <end position="78"/>
    </location>
</feature>
<keyword evidence="1" id="KW-0812">Transmembrane</keyword>
<keyword evidence="3" id="KW-1185">Reference proteome</keyword>
<name>F6HY03_VITVI</name>
<proteinExistence type="predicted"/>
<reference evidence="3" key="1">
    <citation type="journal article" date="2007" name="Nature">
        <title>The grapevine genome sequence suggests ancestral hexaploidization in major angiosperm phyla.</title>
        <authorList>
            <consortium name="The French-Italian Public Consortium for Grapevine Genome Characterization."/>
            <person name="Jaillon O."/>
            <person name="Aury J.-M."/>
            <person name="Noel B."/>
            <person name="Policriti A."/>
            <person name="Clepet C."/>
            <person name="Casagrande A."/>
            <person name="Choisne N."/>
            <person name="Aubourg S."/>
            <person name="Vitulo N."/>
            <person name="Jubin C."/>
            <person name="Vezzi A."/>
            <person name="Legeai F."/>
            <person name="Hugueney P."/>
            <person name="Dasilva C."/>
            <person name="Horner D."/>
            <person name="Mica E."/>
            <person name="Jublot D."/>
            <person name="Poulain J."/>
            <person name="Bruyere C."/>
            <person name="Billault A."/>
            <person name="Segurens B."/>
            <person name="Gouyvenoux M."/>
            <person name="Ugarte E."/>
            <person name="Cattonaro F."/>
            <person name="Anthouard V."/>
            <person name="Vico V."/>
            <person name="Del Fabbro C."/>
            <person name="Alaux M."/>
            <person name="Di Gaspero G."/>
            <person name="Dumas V."/>
            <person name="Felice N."/>
            <person name="Paillard S."/>
            <person name="Juman I."/>
            <person name="Moroldo M."/>
            <person name="Scalabrin S."/>
            <person name="Canaguier A."/>
            <person name="Le Clainche I."/>
            <person name="Malacrida G."/>
            <person name="Durand E."/>
            <person name="Pesole G."/>
            <person name="Laucou V."/>
            <person name="Chatelet P."/>
            <person name="Merdinoglu D."/>
            <person name="Delledonne M."/>
            <person name="Pezzotti M."/>
            <person name="Lecharny A."/>
            <person name="Scarpelli C."/>
            <person name="Artiguenave F."/>
            <person name="Pe M.E."/>
            <person name="Valle G."/>
            <person name="Morgante M."/>
            <person name="Caboche M."/>
            <person name="Adam-Blondon A.-F."/>
            <person name="Weissenbach J."/>
            <person name="Quetier F."/>
            <person name="Wincker P."/>
        </authorList>
    </citation>
    <scope>NUCLEOTIDE SEQUENCE [LARGE SCALE GENOMIC DNA]</scope>
    <source>
        <strain evidence="3">cv. Pinot noir / PN40024</strain>
    </source>
</reference>
<protein>
    <submittedName>
        <fullName evidence="2">Uncharacterized protein</fullName>
    </submittedName>
</protein>
<evidence type="ECO:0000256" key="1">
    <source>
        <dbReference type="SAM" id="Phobius"/>
    </source>
</evidence>
<gene>
    <name evidence="2" type="ordered locus">VIT_09s0002g01870</name>
</gene>
<accession>F6HY03</accession>
<dbReference type="PaxDb" id="29760-VIT_09s0002g01870.t01"/>
<evidence type="ECO:0000313" key="3">
    <source>
        <dbReference type="Proteomes" id="UP000009183"/>
    </source>
</evidence>
<dbReference type="EMBL" id="FN596494">
    <property type="protein sequence ID" value="CCB59326.1"/>
    <property type="molecule type" value="Genomic_DNA"/>
</dbReference>
<organism evidence="2 3">
    <name type="scientific">Vitis vinifera</name>
    <name type="common">Grape</name>
    <dbReference type="NCBI Taxonomy" id="29760"/>
    <lineage>
        <taxon>Eukaryota</taxon>
        <taxon>Viridiplantae</taxon>
        <taxon>Streptophyta</taxon>
        <taxon>Embryophyta</taxon>
        <taxon>Tracheophyta</taxon>
        <taxon>Spermatophyta</taxon>
        <taxon>Magnoliopsida</taxon>
        <taxon>eudicotyledons</taxon>
        <taxon>Gunneridae</taxon>
        <taxon>Pentapetalae</taxon>
        <taxon>rosids</taxon>
        <taxon>Vitales</taxon>
        <taxon>Vitaceae</taxon>
        <taxon>Viteae</taxon>
        <taxon>Vitis</taxon>
    </lineage>
</organism>
<sequence>MSRGKSYTFSEGPKREKAVLNRGSFTFSRSRFFHHCYSTNEGSICLASHLGIAINERPIIFPILSPSLFISPVFMVLLSQQARTGALKGRLRS</sequence>
<dbReference type="Proteomes" id="UP000009183">
    <property type="component" value="Chromosome 9"/>
</dbReference>
<dbReference type="InParanoid" id="F6HY03"/>
<dbReference type="HOGENOM" id="CLU_2404035_0_0_1"/>
<keyword evidence="1" id="KW-1133">Transmembrane helix</keyword>